<comment type="caution">
    <text evidence="5">The sequence shown here is derived from an EMBL/GenBank/DDBJ whole genome shotgun (WGS) entry which is preliminary data.</text>
</comment>
<dbReference type="PROSITE" id="PS50932">
    <property type="entry name" value="HTH_LACI_2"/>
    <property type="match status" value="1"/>
</dbReference>
<protein>
    <recommendedName>
        <fullName evidence="4">HTH lacI-type domain-containing protein</fullName>
    </recommendedName>
</protein>
<dbReference type="OrthoDB" id="7185860at2"/>
<dbReference type="Proteomes" id="UP000015523">
    <property type="component" value="Unassembled WGS sequence"/>
</dbReference>
<evidence type="ECO:0000256" key="2">
    <source>
        <dbReference type="ARBA" id="ARBA00023125"/>
    </source>
</evidence>
<accession>T0IV22</accession>
<organism evidence="5 6">
    <name type="scientific">Sphingobium ummariense RL-3</name>
    <dbReference type="NCBI Taxonomy" id="1346791"/>
    <lineage>
        <taxon>Bacteria</taxon>
        <taxon>Pseudomonadati</taxon>
        <taxon>Pseudomonadota</taxon>
        <taxon>Alphaproteobacteria</taxon>
        <taxon>Sphingomonadales</taxon>
        <taxon>Sphingomonadaceae</taxon>
        <taxon>Sphingobium</taxon>
    </lineage>
</organism>
<reference evidence="5 6" key="1">
    <citation type="journal article" date="2013" name="Genome Announc.">
        <title>Draft Genome Sequence of Sphingobium ummariense Strain RL-3, a Hexachlorocyclohexane-Degrading Bacterium.</title>
        <authorList>
            <person name="Kohli P."/>
            <person name="Dua A."/>
            <person name="Sangwan N."/>
            <person name="Oldach P."/>
            <person name="Khurana J.P."/>
            <person name="Lal R."/>
        </authorList>
    </citation>
    <scope>NUCLEOTIDE SEQUENCE [LARGE SCALE GENOMIC DNA]</scope>
    <source>
        <strain evidence="5 6">RL-3</strain>
    </source>
</reference>
<evidence type="ECO:0000256" key="3">
    <source>
        <dbReference type="ARBA" id="ARBA00023163"/>
    </source>
</evidence>
<dbReference type="Gene3D" id="1.10.260.40">
    <property type="entry name" value="lambda repressor-like DNA-binding domains"/>
    <property type="match status" value="1"/>
</dbReference>
<dbReference type="RefSeq" id="WP_021317538.1">
    <property type="nucleotide sequence ID" value="NZ_AUWY01000060.1"/>
</dbReference>
<keyword evidence="3" id="KW-0804">Transcription</keyword>
<dbReference type="Pfam" id="PF00356">
    <property type="entry name" value="LacI"/>
    <property type="match status" value="1"/>
</dbReference>
<dbReference type="GO" id="GO:0003700">
    <property type="term" value="F:DNA-binding transcription factor activity"/>
    <property type="evidence" value="ECO:0007669"/>
    <property type="project" value="TreeGrafter"/>
</dbReference>
<keyword evidence="1" id="KW-0805">Transcription regulation</keyword>
<dbReference type="CDD" id="cd01392">
    <property type="entry name" value="HTH_LacI"/>
    <property type="match status" value="1"/>
</dbReference>
<dbReference type="InterPro" id="IPR046335">
    <property type="entry name" value="LacI/GalR-like_sensor"/>
</dbReference>
<dbReference type="eggNOG" id="COG1609">
    <property type="taxonomic scope" value="Bacteria"/>
</dbReference>
<dbReference type="STRING" id="1346791.M529_08285"/>
<dbReference type="InterPro" id="IPR000843">
    <property type="entry name" value="HTH_LacI"/>
</dbReference>
<evidence type="ECO:0000256" key="1">
    <source>
        <dbReference type="ARBA" id="ARBA00023015"/>
    </source>
</evidence>
<evidence type="ECO:0000259" key="4">
    <source>
        <dbReference type="PROSITE" id="PS50932"/>
    </source>
</evidence>
<evidence type="ECO:0000313" key="5">
    <source>
        <dbReference type="EMBL" id="EQB32655.1"/>
    </source>
</evidence>
<dbReference type="PANTHER" id="PTHR30146:SF153">
    <property type="entry name" value="LACTOSE OPERON REPRESSOR"/>
    <property type="match status" value="1"/>
</dbReference>
<dbReference type="PANTHER" id="PTHR30146">
    <property type="entry name" value="LACI-RELATED TRANSCRIPTIONAL REPRESSOR"/>
    <property type="match status" value="1"/>
</dbReference>
<sequence length="334" mass="35975">MIRKATIIDVAKRAGVSWKTVSRVVNREPNVRAATAEKVREAIAALDYQPNQAARSLAGARSYLIGAIAANPSSHYMAALYRGAARACRERGYHLTLEEIDLQNGDPAALLERSLQRVKLDGVILCPPASDSPSLLELLDRLSIAYVRIDPLTCPDRSPSIAGDDEQGVAELVDHLWTVGYRSFGIVEGPPNHRAAHVRRSAFEEALRTKGIEPADIGREKGDFSFQSGFAAGEALLSSLPSRSAIFACNDEMAAGVIAACGEKGINVPGDVAIAGFDDSEIASLIWPPLTTVHQPIEDYARVAVELLVDGTPQRQPPPRTVLPVRLITRRSTG</sequence>
<dbReference type="AlphaFoldDB" id="T0IV22"/>
<keyword evidence="2" id="KW-0238">DNA-binding</keyword>
<dbReference type="SMART" id="SM00354">
    <property type="entry name" value="HTH_LACI"/>
    <property type="match status" value="1"/>
</dbReference>
<dbReference type="PROSITE" id="PS00356">
    <property type="entry name" value="HTH_LACI_1"/>
    <property type="match status" value="1"/>
</dbReference>
<dbReference type="SUPFAM" id="SSF53822">
    <property type="entry name" value="Periplasmic binding protein-like I"/>
    <property type="match status" value="1"/>
</dbReference>
<dbReference type="Pfam" id="PF13377">
    <property type="entry name" value="Peripla_BP_3"/>
    <property type="match status" value="1"/>
</dbReference>
<keyword evidence="6" id="KW-1185">Reference proteome</keyword>
<dbReference type="Gene3D" id="3.40.50.2300">
    <property type="match status" value="2"/>
</dbReference>
<dbReference type="EMBL" id="AUWY01000060">
    <property type="protein sequence ID" value="EQB32655.1"/>
    <property type="molecule type" value="Genomic_DNA"/>
</dbReference>
<dbReference type="InterPro" id="IPR010982">
    <property type="entry name" value="Lambda_DNA-bd_dom_sf"/>
</dbReference>
<dbReference type="InterPro" id="IPR028082">
    <property type="entry name" value="Peripla_BP_I"/>
</dbReference>
<dbReference type="SUPFAM" id="SSF47413">
    <property type="entry name" value="lambda repressor-like DNA-binding domains"/>
    <property type="match status" value="1"/>
</dbReference>
<proteinExistence type="predicted"/>
<name>T0IV22_9SPHN</name>
<gene>
    <name evidence="5" type="ORF">M529_08285</name>
</gene>
<dbReference type="GO" id="GO:0000976">
    <property type="term" value="F:transcription cis-regulatory region binding"/>
    <property type="evidence" value="ECO:0007669"/>
    <property type="project" value="TreeGrafter"/>
</dbReference>
<dbReference type="PRINTS" id="PR00036">
    <property type="entry name" value="HTHLACI"/>
</dbReference>
<dbReference type="CDD" id="cd01545">
    <property type="entry name" value="PBP1_SalR"/>
    <property type="match status" value="1"/>
</dbReference>
<evidence type="ECO:0000313" key="6">
    <source>
        <dbReference type="Proteomes" id="UP000015523"/>
    </source>
</evidence>
<feature type="domain" description="HTH lacI-type" evidence="4">
    <location>
        <begin position="5"/>
        <end position="59"/>
    </location>
</feature>
<dbReference type="PATRIC" id="fig|1346791.3.peg.1590"/>